<dbReference type="AlphaFoldDB" id="A0A383D9R7"/>
<evidence type="ECO:0000256" key="1">
    <source>
        <dbReference type="SAM" id="Phobius"/>
    </source>
</evidence>
<organism evidence="2">
    <name type="scientific">marine metagenome</name>
    <dbReference type="NCBI Taxonomy" id="408172"/>
    <lineage>
        <taxon>unclassified sequences</taxon>
        <taxon>metagenomes</taxon>
        <taxon>ecological metagenomes</taxon>
    </lineage>
</organism>
<keyword evidence="1" id="KW-0472">Membrane</keyword>
<feature type="transmembrane region" description="Helical" evidence="1">
    <location>
        <begin position="57"/>
        <end position="78"/>
    </location>
</feature>
<evidence type="ECO:0000313" key="2">
    <source>
        <dbReference type="EMBL" id="SVE41063.1"/>
    </source>
</evidence>
<protein>
    <submittedName>
        <fullName evidence="2">Uncharacterized protein</fullName>
    </submittedName>
</protein>
<feature type="transmembrane region" description="Helical" evidence="1">
    <location>
        <begin position="12"/>
        <end position="37"/>
    </location>
</feature>
<proteinExistence type="predicted"/>
<dbReference type="EMBL" id="UINC01215401">
    <property type="protein sequence ID" value="SVE41063.1"/>
    <property type="molecule type" value="Genomic_DNA"/>
</dbReference>
<accession>A0A383D9R7</accession>
<sequence>MKNKLSPSLCRSLATGLASMFILPTPRVTIWFYRWWIAQLRVSDGSMVEFRGTVGQIWLPLVILPVQAYFFYVIISWFTQNVHPSSGTALSFHG</sequence>
<gene>
    <name evidence="2" type="ORF">METZ01_LOCUS493917</name>
</gene>
<reference evidence="2" key="1">
    <citation type="submission" date="2018-05" db="EMBL/GenBank/DDBJ databases">
        <authorList>
            <person name="Lanie J.A."/>
            <person name="Ng W.-L."/>
            <person name="Kazmierczak K.M."/>
            <person name="Andrzejewski T.M."/>
            <person name="Davidsen T.M."/>
            <person name="Wayne K.J."/>
            <person name="Tettelin H."/>
            <person name="Glass J.I."/>
            <person name="Rusch D."/>
            <person name="Podicherti R."/>
            <person name="Tsui H.-C.T."/>
            <person name="Winkler M.E."/>
        </authorList>
    </citation>
    <scope>NUCLEOTIDE SEQUENCE</scope>
</reference>
<keyword evidence="1" id="KW-1133">Transmembrane helix</keyword>
<keyword evidence="1" id="KW-0812">Transmembrane</keyword>
<name>A0A383D9R7_9ZZZZ</name>
<feature type="non-terminal residue" evidence="2">
    <location>
        <position position="94"/>
    </location>
</feature>